<dbReference type="EMBL" id="MU853344">
    <property type="protein sequence ID" value="KAK4111951.1"/>
    <property type="molecule type" value="Genomic_DNA"/>
</dbReference>
<evidence type="ECO:0000313" key="2">
    <source>
        <dbReference type="Proteomes" id="UP001302812"/>
    </source>
</evidence>
<sequence length="152" mass="17004">MKGPNLTSKDAWQRVISGEVGLEQGILGRQESFPSSLQGRHRWRQTHKNLRQPTHRYSNSNTQYFPSLGSTHVILCIKWELAEGDTNMASPHLCTTQEDGLRLAPVSSSSGMAQESTRAWPELAQLQLQPPQQQAHPVRTLVRHSMLSGTPI</sequence>
<reference evidence="1" key="1">
    <citation type="journal article" date="2023" name="Mol. Phylogenet. Evol.">
        <title>Genome-scale phylogeny and comparative genomics of the fungal order Sordariales.</title>
        <authorList>
            <person name="Hensen N."/>
            <person name="Bonometti L."/>
            <person name="Westerberg I."/>
            <person name="Brannstrom I.O."/>
            <person name="Guillou S."/>
            <person name="Cros-Aarteil S."/>
            <person name="Calhoun S."/>
            <person name="Haridas S."/>
            <person name="Kuo A."/>
            <person name="Mondo S."/>
            <person name="Pangilinan J."/>
            <person name="Riley R."/>
            <person name="LaButti K."/>
            <person name="Andreopoulos B."/>
            <person name="Lipzen A."/>
            <person name="Chen C."/>
            <person name="Yan M."/>
            <person name="Daum C."/>
            <person name="Ng V."/>
            <person name="Clum A."/>
            <person name="Steindorff A."/>
            <person name="Ohm R.A."/>
            <person name="Martin F."/>
            <person name="Silar P."/>
            <person name="Natvig D.O."/>
            <person name="Lalanne C."/>
            <person name="Gautier V."/>
            <person name="Ament-Velasquez S.L."/>
            <person name="Kruys A."/>
            <person name="Hutchinson M.I."/>
            <person name="Powell A.J."/>
            <person name="Barry K."/>
            <person name="Miller A.N."/>
            <person name="Grigoriev I.V."/>
            <person name="Debuchy R."/>
            <person name="Gladieux P."/>
            <person name="Hiltunen Thoren M."/>
            <person name="Johannesson H."/>
        </authorList>
    </citation>
    <scope>NUCLEOTIDE SEQUENCE</scope>
    <source>
        <strain evidence="1">CBS 508.74</strain>
    </source>
</reference>
<comment type="caution">
    <text evidence="1">The sequence shown here is derived from an EMBL/GenBank/DDBJ whole genome shotgun (WGS) entry which is preliminary data.</text>
</comment>
<protein>
    <submittedName>
        <fullName evidence="1">Uncharacterized protein</fullName>
    </submittedName>
</protein>
<name>A0AAN6YR47_9PEZI</name>
<dbReference type="AlphaFoldDB" id="A0AAN6YR47"/>
<reference evidence="1" key="2">
    <citation type="submission" date="2023-05" db="EMBL/GenBank/DDBJ databases">
        <authorList>
            <consortium name="Lawrence Berkeley National Laboratory"/>
            <person name="Steindorff A."/>
            <person name="Hensen N."/>
            <person name="Bonometti L."/>
            <person name="Westerberg I."/>
            <person name="Brannstrom I.O."/>
            <person name="Guillou S."/>
            <person name="Cros-Aarteil S."/>
            <person name="Calhoun S."/>
            <person name="Haridas S."/>
            <person name="Kuo A."/>
            <person name="Mondo S."/>
            <person name="Pangilinan J."/>
            <person name="Riley R."/>
            <person name="Labutti K."/>
            <person name="Andreopoulos B."/>
            <person name="Lipzen A."/>
            <person name="Chen C."/>
            <person name="Yanf M."/>
            <person name="Daum C."/>
            <person name="Ng V."/>
            <person name="Clum A."/>
            <person name="Ohm R."/>
            <person name="Martin F."/>
            <person name="Silar P."/>
            <person name="Natvig D."/>
            <person name="Lalanne C."/>
            <person name="Gautier V."/>
            <person name="Ament-Velasquez S.L."/>
            <person name="Kruys A."/>
            <person name="Hutchinson M.I."/>
            <person name="Powell A.J."/>
            <person name="Barry K."/>
            <person name="Miller A.N."/>
            <person name="Grigoriev I.V."/>
            <person name="Debuchy R."/>
            <person name="Gladieux P."/>
            <person name="Thoren M.H."/>
            <person name="Johannesson H."/>
        </authorList>
    </citation>
    <scope>NUCLEOTIDE SEQUENCE</scope>
    <source>
        <strain evidence="1">CBS 508.74</strain>
    </source>
</reference>
<dbReference type="Proteomes" id="UP001302812">
    <property type="component" value="Unassembled WGS sequence"/>
</dbReference>
<dbReference type="GeneID" id="89932711"/>
<gene>
    <name evidence="1" type="ORF">N656DRAFT_132289</name>
</gene>
<proteinExistence type="predicted"/>
<accession>A0AAN6YR47</accession>
<dbReference type="RefSeq" id="XP_064669521.1">
    <property type="nucleotide sequence ID" value="XM_064808588.1"/>
</dbReference>
<organism evidence="1 2">
    <name type="scientific">Canariomyces notabilis</name>
    <dbReference type="NCBI Taxonomy" id="2074819"/>
    <lineage>
        <taxon>Eukaryota</taxon>
        <taxon>Fungi</taxon>
        <taxon>Dikarya</taxon>
        <taxon>Ascomycota</taxon>
        <taxon>Pezizomycotina</taxon>
        <taxon>Sordariomycetes</taxon>
        <taxon>Sordariomycetidae</taxon>
        <taxon>Sordariales</taxon>
        <taxon>Chaetomiaceae</taxon>
        <taxon>Canariomyces</taxon>
    </lineage>
</organism>
<keyword evidence="2" id="KW-1185">Reference proteome</keyword>
<evidence type="ECO:0000313" key="1">
    <source>
        <dbReference type="EMBL" id="KAK4111951.1"/>
    </source>
</evidence>